<dbReference type="InterPro" id="IPR027443">
    <property type="entry name" value="IPNS-like_sf"/>
</dbReference>
<organism evidence="3 4">
    <name type="scientific">Symbiodinium necroappetens</name>
    <dbReference type="NCBI Taxonomy" id="1628268"/>
    <lineage>
        <taxon>Eukaryota</taxon>
        <taxon>Sar</taxon>
        <taxon>Alveolata</taxon>
        <taxon>Dinophyceae</taxon>
        <taxon>Suessiales</taxon>
        <taxon>Symbiodiniaceae</taxon>
        <taxon>Symbiodinium</taxon>
    </lineage>
</organism>
<gene>
    <name evidence="3" type="primary">ASPH</name>
    <name evidence="3" type="ORF">SNEC2469_LOCUS19109</name>
</gene>
<keyword evidence="4" id="KW-1185">Reference proteome</keyword>
<dbReference type="InterPro" id="IPR007803">
    <property type="entry name" value="Asp/Arg/Pro-Hydrxlase"/>
</dbReference>
<dbReference type="Proteomes" id="UP000601435">
    <property type="component" value="Unassembled WGS sequence"/>
</dbReference>
<evidence type="ECO:0000256" key="1">
    <source>
        <dbReference type="ARBA" id="ARBA00007730"/>
    </source>
</evidence>
<proteinExistence type="inferred from homology"/>
<dbReference type="PANTHER" id="PTHR12366:SF32">
    <property type="entry name" value="ASPARTATE BETA-HYDROXYLASE ISOFORM X1"/>
    <property type="match status" value="1"/>
</dbReference>
<dbReference type="GO" id="GO:0005783">
    <property type="term" value="C:endoplasmic reticulum"/>
    <property type="evidence" value="ECO:0007669"/>
    <property type="project" value="TreeGrafter"/>
</dbReference>
<name>A0A812W6K1_9DINO</name>
<dbReference type="AlphaFoldDB" id="A0A812W6K1"/>
<accession>A0A812W6K1</accession>
<dbReference type="Pfam" id="PF05118">
    <property type="entry name" value="Asp_Arg_Hydrox"/>
    <property type="match status" value="1"/>
</dbReference>
<dbReference type="InterPro" id="IPR039038">
    <property type="entry name" value="ASPH"/>
</dbReference>
<comment type="similarity">
    <text evidence="1">Belongs to the aspartyl/asparaginyl beta-hydroxylase family.</text>
</comment>
<dbReference type="PANTHER" id="PTHR12366">
    <property type="entry name" value="ASPARTYL/ASPARAGINYL BETA-HYDROXYLASE"/>
    <property type="match status" value="1"/>
</dbReference>
<feature type="non-terminal residue" evidence="3">
    <location>
        <position position="428"/>
    </location>
</feature>
<evidence type="ECO:0000313" key="3">
    <source>
        <dbReference type="EMBL" id="CAE7668374.1"/>
    </source>
</evidence>
<protein>
    <submittedName>
        <fullName evidence="3">ASPH protein</fullName>
    </submittedName>
</protein>
<dbReference type="EMBL" id="CAJNJA010032565">
    <property type="protein sequence ID" value="CAE7668374.1"/>
    <property type="molecule type" value="Genomic_DNA"/>
</dbReference>
<comment type="caution">
    <text evidence="3">The sequence shown here is derived from an EMBL/GenBank/DDBJ whole genome shotgun (WGS) entry which is preliminary data.</text>
</comment>
<feature type="domain" description="Aspartyl/asparaginy/proline hydroxylase" evidence="2">
    <location>
        <begin position="72"/>
        <end position="205"/>
    </location>
</feature>
<dbReference type="SUPFAM" id="SSF51197">
    <property type="entry name" value="Clavaminate synthase-like"/>
    <property type="match status" value="1"/>
</dbReference>
<dbReference type="GO" id="GO:0062101">
    <property type="term" value="F:peptidyl-aspartic acid 3-dioxygenase activity"/>
    <property type="evidence" value="ECO:0007669"/>
    <property type="project" value="InterPro"/>
</dbReference>
<evidence type="ECO:0000259" key="2">
    <source>
        <dbReference type="Pfam" id="PF05118"/>
    </source>
</evidence>
<evidence type="ECO:0000313" key="4">
    <source>
        <dbReference type="Proteomes" id="UP000601435"/>
    </source>
</evidence>
<reference evidence="3" key="1">
    <citation type="submission" date="2021-02" db="EMBL/GenBank/DDBJ databases">
        <authorList>
            <person name="Dougan E. K."/>
            <person name="Rhodes N."/>
            <person name="Thang M."/>
            <person name="Chan C."/>
        </authorList>
    </citation>
    <scope>NUCLEOTIDE SEQUENCE</scope>
</reference>
<dbReference type="Gene3D" id="2.60.120.330">
    <property type="entry name" value="B-lactam Antibiotic, Isopenicillin N Synthase, Chain"/>
    <property type="match status" value="1"/>
</dbReference>
<dbReference type="OrthoDB" id="447711at2759"/>
<feature type="non-terminal residue" evidence="3">
    <location>
        <position position="1"/>
    </location>
</feature>
<sequence length="428" mass="47999">ERVSQRLYQLGLTPSPYQWTERLNEQLTPFVLIDPETQEVPWPGPASALSWLEGNFSDVILPAFAAANDAGAWQEHDEGLHNAGHWELAWIWQDDKCEAKWHPKVCDLVQDIQDIWPAREALLSARFSRMNPNTEVMDHTAATNQRIKIHCGVYNPSNVTMFIADQELTWRRGHCVLLDDSYGHRLATAATDEPRTILEIKIYHPDLAWADCLDDDGALDDDCPHQVKAVAVSSNKIPREGVGIFISPIVTYVHIGGTRSWPQVQRRLRSLVSVMLERVADCEGGVVYGNGYIRLFSGSHLLCTGYFYAFKAIDAVDDEHFPLDSLRDMSLAFGVSHLPGGHKLGIRTMYAYEIPGTILIGYGKHVVDSGEWFTQTAWDPKSLVVGDVVGVHINPLGDLIVWVNGEQVLRTVTSLTEGNRNDLNPRRK</sequence>